<protein>
    <submittedName>
        <fullName evidence="2">Uncharacterized protein</fullName>
    </submittedName>
</protein>
<gene>
    <name evidence="2" type="ORF">B9Q03_13775</name>
</gene>
<accession>A0A2R6A961</accession>
<feature type="region of interest" description="Disordered" evidence="1">
    <location>
        <begin position="39"/>
        <end position="61"/>
    </location>
</feature>
<comment type="caution">
    <text evidence="2">The sequence shown here is derived from an EMBL/GenBank/DDBJ whole genome shotgun (WGS) entry which is preliminary data.</text>
</comment>
<dbReference type="Proteomes" id="UP000240322">
    <property type="component" value="Unassembled WGS sequence"/>
</dbReference>
<dbReference type="EMBL" id="NEXE01000331">
    <property type="protein sequence ID" value="PSN82951.1"/>
    <property type="molecule type" value="Genomic_DNA"/>
</dbReference>
<organism evidence="2 3">
    <name type="scientific">Candidatus Marsarchaeota G2 archaeon OSP_D</name>
    <dbReference type="NCBI Taxonomy" id="1978157"/>
    <lineage>
        <taxon>Archaea</taxon>
        <taxon>Candidatus Marsarchaeota</taxon>
        <taxon>Candidatus Marsarchaeota group 2</taxon>
    </lineage>
</organism>
<proteinExistence type="predicted"/>
<evidence type="ECO:0000256" key="1">
    <source>
        <dbReference type="SAM" id="MobiDB-lite"/>
    </source>
</evidence>
<feature type="non-terminal residue" evidence="2">
    <location>
        <position position="1"/>
    </location>
</feature>
<dbReference type="AlphaFoldDB" id="A0A2R6A961"/>
<name>A0A2R6A961_9ARCH</name>
<sequence length="61" mass="6740">LASSFPREGVGEAWWVELSRRRTYGGGGTHPALFKRTREALRSRSKIKKGGVSGRPAGWRA</sequence>
<evidence type="ECO:0000313" key="3">
    <source>
        <dbReference type="Proteomes" id="UP000240322"/>
    </source>
</evidence>
<evidence type="ECO:0000313" key="2">
    <source>
        <dbReference type="EMBL" id="PSN82951.1"/>
    </source>
</evidence>
<reference evidence="2 3" key="1">
    <citation type="submission" date="2017-04" db="EMBL/GenBank/DDBJ databases">
        <title>Novel microbial lineages endemic to geothermal iron-oxide mats fill important gaps in the evolutionary history of Archaea.</title>
        <authorList>
            <person name="Jay Z.J."/>
            <person name="Beam J.P."/>
            <person name="Dlakic M."/>
            <person name="Rusch D.B."/>
            <person name="Kozubal M.A."/>
            <person name="Inskeep W.P."/>
        </authorList>
    </citation>
    <scope>NUCLEOTIDE SEQUENCE [LARGE SCALE GENOMIC DNA]</scope>
    <source>
        <strain evidence="2">OSP_D</strain>
    </source>
</reference>